<reference evidence="1 2" key="1">
    <citation type="submission" date="2015-11" db="EMBL/GenBank/DDBJ databases">
        <title>Expanding the genomic diversity of Burkholderia species for the development of highly accurate diagnostics.</title>
        <authorList>
            <person name="Sahl J."/>
            <person name="Keim P."/>
            <person name="Wagner D."/>
        </authorList>
    </citation>
    <scope>NUCLEOTIDE SEQUENCE [LARGE SCALE GENOMIC DNA]</scope>
    <source>
        <strain evidence="1 2">MSMB782WGS</strain>
    </source>
</reference>
<evidence type="ECO:0000313" key="2">
    <source>
        <dbReference type="Proteomes" id="UP000065504"/>
    </source>
</evidence>
<gene>
    <name evidence="1" type="ORF">WM16_23165</name>
</gene>
<name>A0A125ES70_9BURK</name>
<comment type="caution">
    <text evidence="1">The sequence shown here is derived from an EMBL/GenBank/DDBJ whole genome shotgun (WGS) entry which is preliminary data.</text>
</comment>
<evidence type="ECO:0000313" key="1">
    <source>
        <dbReference type="EMBL" id="KWK69536.1"/>
    </source>
</evidence>
<dbReference type="Proteomes" id="UP000065504">
    <property type="component" value="Unassembled WGS sequence"/>
</dbReference>
<accession>A0A125ES70</accession>
<dbReference type="EMBL" id="LPLU01000110">
    <property type="protein sequence ID" value="KWK69536.1"/>
    <property type="molecule type" value="Genomic_DNA"/>
</dbReference>
<sequence length="63" mass="7039">MRSESAVGPSEIWSTWDEDRGMGRATARCFVFDDAMDRIVWAMDRADDRSIVDLSVGAGLPIF</sequence>
<protein>
    <submittedName>
        <fullName evidence="1">Uncharacterized protein</fullName>
    </submittedName>
</protein>
<organism evidence="1 2">
    <name type="scientific">Burkholderia ubonensis</name>
    <dbReference type="NCBI Taxonomy" id="101571"/>
    <lineage>
        <taxon>Bacteria</taxon>
        <taxon>Pseudomonadati</taxon>
        <taxon>Pseudomonadota</taxon>
        <taxon>Betaproteobacteria</taxon>
        <taxon>Burkholderiales</taxon>
        <taxon>Burkholderiaceae</taxon>
        <taxon>Burkholderia</taxon>
        <taxon>Burkholderia cepacia complex</taxon>
    </lineage>
</organism>
<dbReference type="AlphaFoldDB" id="A0A125ES70"/>
<proteinExistence type="predicted"/>